<reference evidence="1 2" key="1">
    <citation type="submission" date="2015-09" db="EMBL/GenBank/DDBJ databases">
        <title>A metagenomics-based metabolic model of nitrate-dependent anaerobic oxidation of methane by Methanoperedens-like archaea.</title>
        <authorList>
            <person name="Arshad A."/>
            <person name="Speth D.R."/>
            <person name="De Graaf R.M."/>
            <person name="Op Den Camp H.J."/>
            <person name="Jetten M.S."/>
            <person name="Welte C.U."/>
        </authorList>
    </citation>
    <scope>NUCLEOTIDE SEQUENCE [LARGE SCALE GENOMIC DNA]</scope>
</reference>
<proteinExistence type="predicted"/>
<evidence type="ECO:0000313" key="1">
    <source>
        <dbReference type="EMBL" id="KPQ43342.1"/>
    </source>
</evidence>
<dbReference type="EMBL" id="LKCM01000155">
    <property type="protein sequence ID" value="KPQ43342.1"/>
    <property type="molecule type" value="Genomic_DNA"/>
</dbReference>
<dbReference type="AlphaFoldDB" id="A0A0P8A5C8"/>
<name>A0A0P8A5C8_9EURY</name>
<protein>
    <submittedName>
        <fullName evidence="1">Uncharacterized protein</fullName>
    </submittedName>
</protein>
<organism evidence="1 2">
    <name type="scientific">Candidatus Methanoperedens nitratireducens</name>
    <dbReference type="NCBI Taxonomy" id="1392998"/>
    <lineage>
        <taxon>Archaea</taxon>
        <taxon>Methanobacteriati</taxon>
        <taxon>Methanobacteriota</taxon>
        <taxon>Stenosarchaea group</taxon>
        <taxon>Methanomicrobia</taxon>
        <taxon>Methanosarcinales</taxon>
        <taxon>ANME-2 cluster</taxon>
        <taxon>Candidatus Methanoperedentaceae</taxon>
        <taxon>Candidatus Methanoperedens</taxon>
    </lineage>
</organism>
<dbReference type="Proteomes" id="UP000050360">
    <property type="component" value="Unassembled WGS sequence"/>
</dbReference>
<comment type="caution">
    <text evidence="1">The sequence shown here is derived from an EMBL/GenBank/DDBJ whole genome shotgun (WGS) entry which is preliminary data.</text>
</comment>
<sequence>MNMLETKADVFWMAFKSLRKKERQSVIERLLSDTEFMEDLKDIATIEMRCEEPSRPLEDYLAEREK</sequence>
<gene>
    <name evidence="1" type="ORF">MPEBLZ_02100</name>
</gene>
<accession>A0A0P8A5C8</accession>
<evidence type="ECO:0000313" key="2">
    <source>
        <dbReference type="Proteomes" id="UP000050360"/>
    </source>
</evidence>